<dbReference type="SUPFAM" id="SSF53448">
    <property type="entry name" value="Nucleotide-diphospho-sugar transferases"/>
    <property type="match status" value="1"/>
</dbReference>
<feature type="compositionally biased region" description="Polar residues" evidence="6">
    <location>
        <begin position="43"/>
        <end position="54"/>
    </location>
</feature>
<dbReference type="PANTHER" id="PTHR43646:SF2">
    <property type="entry name" value="GLYCOSYLTRANSFERASE 2-LIKE DOMAIN-CONTAINING PROTEIN"/>
    <property type="match status" value="1"/>
</dbReference>
<keyword evidence="10" id="KW-1185">Reference proteome</keyword>
<evidence type="ECO:0000256" key="1">
    <source>
        <dbReference type="ARBA" id="ARBA00004236"/>
    </source>
</evidence>
<dbReference type="EMBL" id="FZNS01000001">
    <property type="protein sequence ID" value="SNR34285.1"/>
    <property type="molecule type" value="Genomic_DNA"/>
</dbReference>
<protein>
    <submittedName>
        <fullName evidence="9">Glycosyltransferase, catalytic subunit of cellulose synthase and poly-beta-1,6-N-acetylglucosamine synthase</fullName>
    </submittedName>
</protein>
<proteinExistence type="predicted"/>
<evidence type="ECO:0000259" key="8">
    <source>
        <dbReference type="Pfam" id="PF00535"/>
    </source>
</evidence>
<dbReference type="Pfam" id="PF00535">
    <property type="entry name" value="Glycos_transf_2"/>
    <property type="match status" value="1"/>
</dbReference>
<evidence type="ECO:0000256" key="7">
    <source>
        <dbReference type="SAM" id="Phobius"/>
    </source>
</evidence>
<dbReference type="RefSeq" id="WP_089331683.1">
    <property type="nucleotide sequence ID" value="NZ_FZNS01000001.1"/>
</dbReference>
<reference evidence="10" key="1">
    <citation type="submission" date="2017-06" db="EMBL/GenBank/DDBJ databases">
        <authorList>
            <person name="Varghese N."/>
            <person name="Submissions S."/>
        </authorList>
    </citation>
    <scope>NUCLEOTIDE SEQUENCE [LARGE SCALE GENOMIC DNA]</scope>
    <source>
        <strain evidence="10">DSM 28041</strain>
    </source>
</reference>
<organism evidence="9 10">
    <name type="scientific">Hymenobacter mucosus</name>
    <dbReference type="NCBI Taxonomy" id="1411120"/>
    <lineage>
        <taxon>Bacteria</taxon>
        <taxon>Pseudomonadati</taxon>
        <taxon>Bacteroidota</taxon>
        <taxon>Cytophagia</taxon>
        <taxon>Cytophagales</taxon>
        <taxon>Hymenobacteraceae</taxon>
        <taxon>Hymenobacter</taxon>
    </lineage>
</organism>
<keyword evidence="5 7" id="KW-0472">Membrane</keyword>
<sequence length="411" mass="44281">MSNWALNTLLAGQVVVAAVYLSHMLRLRHAWLHSAYVAGGQPTVETGANENQPATKEIPHAATPSLPKDKQALAFSILVAARNEAATLPQLLHDIGQQQAIAGGFEVIVVDDHSTDATAAIVREATRRVPFPLRLLQLAAESGGGRTGKKAAVEAAVRVARAPWVLLTDADCRVPVGWVRAYAELLEQHPDTQFISGPVLLTGSGWLATLQGLELAGLVGVGAASVGVSQPTMCNGANLAYARVAFYAVEGFRGNEAIPSGDDEFLLHKLHKVYPTGIRFLRDARAIVSTAAQPTLRQLLWQRVRWASKWRHYQAAAPQRLAVLVLLANLTFPVGAALWLAGAQYSWLAPLAWALKLAADVLLLRPVLRFLGRPGWLAWVPVLQLAYAPYAVATGLLGLRGGYEWKGRSVK</sequence>
<accession>A0A238VIR5</accession>
<dbReference type="InterPro" id="IPR029044">
    <property type="entry name" value="Nucleotide-diphossugar_trans"/>
</dbReference>
<dbReference type="Proteomes" id="UP000198310">
    <property type="component" value="Unassembled WGS sequence"/>
</dbReference>
<feature type="domain" description="Glycosyltransferase 2-like" evidence="8">
    <location>
        <begin position="76"/>
        <end position="196"/>
    </location>
</feature>
<keyword evidence="3" id="KW-0328">Glycosyltransferase</keyword>
<dbReference type="PANTHER" id="PTHR43646">
    <property type="entry name" value="GLYCOSYLTRANSFERASE"/>
    <property type="match status" value="1"/>
</dbReference>
<dbReference type="GO" id="GO:0005886">
    <property type="term" value="C:plasma membrane"/>
    <property type="evidence" value="ECO:0007669"/>
    <property type="project" value="UniProtKB-SubCell"/>
</dbReference>
<dbReference type="AlphaFoldDB" id="A0A238VIR5"/>
<evidence type="ECO:0000313" key="9">
    <source>
        <dbReference type="EMBL" id="SNR34285.1"/>
    </source>
</evidence>
<feature type="region of interest" description="Disordered" evidence="6">
    <location>
        <begin position="43"/>
        <end position="63"/>
    </location>
</feature>
<keyword evidence="2" id="KW-1003">Cell membrane</keyword>
<evidence type="ECO:0000313" key="10">
    <source>
        <dbReference type="Proteomes" id="UP000198310"/>
    </source>
</evidence>
<evidence type="ECO:0000256" key="5">
    <source>
        <dbReference type="ARBA" id="ARBA00023136"/>
    </source>
</evidence>
<evidence type="ECO:0000256" key="3">
    <source>
        <dbReference type="ARBA" id="ARBA00022676"/>
    </source>
</evidence>
<comment type="subcellular location">
    <subcellularLocation>
        <location evidence="1">Cell membrane</location>
    </subcellularLocation>
</comment>
<feature type="transmembrane region" description="Helical" evidence="7">
    <location>
        <begin position="321"/>
        <end position="341"/>
    </location>
</feature>
<gene>
    <name evidence="9" type="ORF">SAMN06269173_101744</name>
</gene>
<name>A0A238VIR5_9BACT</name>
<keyword evidence="4 9" id="KW-0808">Transferase</keyword>
<keyword evidence="7" id="KW-1133">Transmembrane helix</keyword>
<evidence type="ECO:0000256" key="2">
    <source>
        <dbReference type="ARBA" id="ARBA00022475"/>
    </source>
</evidence>
<dbReference type="Gene3D" id="3.90.550.10">
    <property type="entry name" value="Spore Coat Polysaccharide Biosynthesis Protein SpsA, Chain A"/>
    <property type="match status" value="1"/>
</dbReference>
<keyword evidence="7" id="KW-0812">Transmembrane</keyword>
<feature type="transmembrane region" description="Helical" evidence="7">
    <location>
        <begin position="6"/>
        <end position="25"/>
    </location>
</feature>
<dbReference type="InterPro" id="IPR001173">
    <property type="entry name" value="Glyco_trans_2-like"/>
</dbReference>
<feature type="transmembrane region" description="Helical" evidence="7">
    <location>
        <begin position="376"/>
        <end position="399"/>
    </location>
</feature>
<dbReference type="GO" id="GO:0016757">
    <property type="term" value="F:glycosyltransferase activity"/>
    <property type="evidence" value="ECO:0007669"/>
    <property type="project" value="UniProtKB-KW"/>
</dbReference>
<evidence type="ECO:0000256" key="4">
    <source>
        <dbReference type="ARBA" id="ARBA00022679"/>
    </source>
</evidence>
<evidence type="ECO:0000256" key="6">
    <source>
        <dbReference type="SAM" id="MobiDB-lite"/>
    </source>
</evidence>